<accession>A0ABU7TZE5</accession>
<evidence type="ECO:0000313" key="2">
    <source>
        <dbReference type="Proteomes" id="UP001312908"/>
    </source>
</evidence>
<dbReference type="InterPro" id="IPR021959">
    <property type="entry name" value="DUF3576"/>
</dbReference>
<comment type="caution">
    <text evidence="1">The sequence shown here is derived from an EMBL/GenBank/DDBJ whole genome shotgun (WGS) entry which is preliminary data.</text>
</comment>
<dbReference type="EMBL" id="JAWJZY010000001">
    <property type="protein sequence ID" value="MEE8657503.1"/>
    <property type="molecule type" value="Genomic_DNA"/>
</dbReference>
<organism evidence="1 2">
    <name type="scientific">Sorlinia euscelidii</name>
    <dbReference type="NCBI Taxonomy" id="3081148"/>
    <lineage>
        <taxon>Bacteria</taxon>
        <taxon>Pseudomonadati</taxon>
        <taxon>Pseudomonadota</taxon>
        <taxon>Alphaproteobacteria</taxon>
        <taxon>Acetobacterales</taxon>
        <taxon>Acetobacteraceae</taxon>
        <taxon>Sorlinia</taxon>
    </lineage>
</organism>
<dbReference type="Pfam" id="PF12100">
    <property type="entry name" value="DUF3576"/>
    <property type="match status" value="1"/>
</dbReference>
<protein>
    <submittedName>
        <fullName evidence="1">DUF3576 domain-containing protein</fullName>
    </submittedName>
</protein>
<evidence type="ECO:0000313" key="1">
    <source>
        <dbReference type="EMBL" id="MEE8657503.1"/>
    </source>
</evidence>
<sequence>MIASARPKPDHWSRHHHHILRLNVFAGALLFSLLAGCGSDRDPSGLAKPKNHLMTVDRGASGGDDQLKDGVNVYLWRGALDTLSFMPFSSADAVGGIILTDWYTPPTSPDERFKIAAYVMSRRLRSDSLRVAVFRQERQGGQWVDSPVSSNTVSDITTRILNRARELRAENKGGD</sequence>
<keyword evidence="2" id="KW-1185">Reference proteome</keyword>
<proteinExistence type="predicted"/>
<dbReference type="Proteomes" id="UP001312908">
    <property type="component" value="Unassembled WGS sequence"/>
</dbReference>
<dbReference type="RefSeq" id="WP_394818543.1">
    <property type="nucleotide sequence ID" value="NZ_JAWJZY010000001.1"/>
</dbReference>
<reference evidence="1 2" key="1">
    <citation type="submission" date="2023-10" db="EMBL/GenBank/DDBJ databases">
        <title>Sorlinia euscelidii gen. nov., sp. nov., an acetic acid bacteria isolated from the gut of Euscelidius variegatus emitter.</title>
        <authorList>
            <person name="Michoud G."/>
            <person name="Marasco R."/>
            <person name="Seferji K."/>
            <person name="Gonella E."/>
            <person name="Garuglieri E."/>
            <person name="Alma A."/>
            <person name="Mapelli F."/>
            <person name="Borin S."/>
            <person name="Daffonchio D."/>
            <person name="Crotti E."/>
        </authorList>
    </citation>
    <scope>NUCLEOTIDE SEQUENCE [LARGE SCALE GENOMIC DNA]</scope>
    <source>
        <strain evidence="1 2">EV16P</strain>
    </source>
</reference>
<gene>
    <name evidence="1" type="ORF">DOFOFD_00505</name>
</gene>
<name>A0ABU7TZE5_9PROT</name>